<evidence type="ECO:0000256" key="1">
    <source>
        <dbReference type="SAM" id="MobiDB-lite"/>
    </source>
</evidence>
<protein>
    <recommendedName>
        <fullName evidence="4">RNA polymerase-associated protein LEO1</fullName>
    </recommendedName>
</protein>
<evidence type="ECO:0008006" key="4">
    <source>
        <dbReference type="Google" id="ProtNLM"/>
    </source>
</evidence>
<dbReference type="eggNOG" id="KOG2428">
    <property type="taxonomic scope" value="Eukaryota"/>
</dbReference>
<dbReference type="GO" id="GO:1990269">
    <property type="term" value="F:RNA polymerase II C-terminal domain phosphoserine binding"/>
    <property type="evidence" value="ECO:0000318"/>
    <property type="project" value="GO_Central"/>
</dbReference>
<dbReference type="AlphaFoldDB" id="A0A022RSW6"/>
<dbReference type="EMBL" id="KI630264">
    <property type="protein sequence ID" value="EYU43081.1"/>
    <property type="molecule type" value="Genomic_DNA"/>
</dbReference>
<evidence type="ECO:0000313" key="3">
    <source>
        <dbReference type="Proteomes" id="UP000030748"/>
    </source>
</evidence>
<feature type="region of interest" description="Disordered" evidence="1">
    <location>
        <begin position="88"/>
        <end position="147"/>
    </location>
</feature>
<gene>
    <name evidence="2" type="ORF">MIMGU_mgv1a005040mg</name>
</gene>
<dbReference type="STRING" id="4155.A0A022RSW6"/>
<sequence>MRLSSHTNLPNYIHSAILCVRRLQIYSTAHAHIYLFTPKSTVTTLLSDNYPIVHTHTHTTHTKTRKLISKKKNFGEMERDQIMQSLFGYQSEEEDTSAEDLIISDGGREPDNKGKGKSEGETKVNKTVDRKGPHLGSSRSLANEKRKTAAEVIRDVFGDSDDEPAEYANYSPTNEKNVRSSPEYKGNIVPNEDATDKCDEEGTEAKLKRNKGVIEIPSRPPLGRQDQKVTIKLSNIIGIAKEPFDPETYVEEDFYKTDATGFKRCMPPGNMIRWRKVNNPDGTSSVESNARFVEWKDGSTQLLIGNEAFDVSEQEVKDIQSHIFMKHKKGIYEAQGKVSKNMKFMPSSLSSNSHRCLTALVDSMHKKVNKVKEYITDVDPERMIDQNEKLERQRIKATKQLNNKKKKVADKYSPKGYKETQLTSGFLDEDDEQGDDLDLEMEAAVEKRIMNAKKVPKYTRKSSPSNVKLEGNEVEEMQEGEEEEFYEDSEVEAEVSDNF</sequence>
<dbReference type="Pfam" id="PF04004">
    <property type="entry name" value="Leo1"/>
    <property type="match status" value="1"/>
</dbReference>
<dbReference type="PANTHER" id="PTHR23146">
    <property type="entry name" value="LEO1 PROTEIN"/>
    <property type="match status" value="1"/>
</dbReference>
<dbReference type="InterPro" id="IPR007149">
    <property type="entry name" value="Leo1"/>
</dbReference>
<keyword evidence="3" id="KW-1185">Reference proteome</keyword>
<proteinExistence type="predicted"/>
<dbReference type="GO" id="GO:0032968">
    <property type="term" value="P:positive regulation of transcription elongation by RNA polymerase II"/>
    <property type="evidence" value="ECO:0000318"/>
    <property type="project" value="GO_Central"/>
</dbReference>
<dbReference type="GO" id="GO:0016593">
    <property type="term" value="C:Cdc73/Paf1 complex"/>
    <property type="evidence" value="ECO:0007669"/>
    <property type="project" value="InterPro"/>
</dbReference>
<reference evidence="2 3" key="1">
    <citation type="journal article" date="2013" name="Proc. Natl. Acad. Sci. U.S.A.">
        <title>Fine-scale variation in meiotic recombination in Mimulus inferred from population shotgun sequencing.</title>
        <authorList>
            <person name="Hellsten U."/>
            <person name="Wright K.M."/>
            <person name="Jenkins J."/>
            <person name="Shu S."/>
            <person name="Yuan Y."/>
            <person name="Wessler S.R."/>
            <person name="Schmutz J."/>
            <person name="Willis J.H."/>
            <person name="Rokhsar D.S."/>
        </authorList>
    </citation>
    <scope>NUCLEOTIDE SEQUENCE [LARGE SCALE GENOMIC DNA]</scope>
    <source>
        <strain evidence="3">cv. DUN x IM62</strain>
    </source>
</reference>
<name>A0A022RSW6_ERYGU</name>
<feature type="region of interest" description="Disordered" evidence="1">
    <location>
        <begin position="160"/>
        <end position="197"/>
    </location>
</feature>
<dbReference type="GO" id="GO:0005634">
    <property type="term" value="C:nucleus"/>
    <property type="evidence" value="ECO:0000318"/>
    <property type="project" value="GO_Central"/>
</dbReference>
<feature type="compositionally biased region" description="Acidic residues" evidence="1">
    <location>
        <begin position="472"/>
        <end position="499"/>
    </location>
</feature>
<dbReference type="GO" id="GO:0006368">
    <property type="term" value="P:transcription elongation by RNA polymerase II"/>
    <property type="evidence" value="ECO:0007669"/>
    <property type="project" value="InterPro"/>
</dbReference>
<evidence type="ECO:0000313" key="2">
    <source>
        <dbReference type="EMBL" id="EYU43081.1"/>
    </source>
</evidence>
<dbReference type="Proteomes" id="UP000030748">
    <property type="component" value="Unassembled WGS sequence"/>
</dbReference>
<feature type="region of interest" description="Disordered" evidence="1">
    <location>
        <begin position="455"/>
        <end position="499"/>
    </location>
</feature>
<accession>A0A022RSW6</accession>
<dbReference type="PANTHER" id="PTHR23146:SF0">
    <property type="entry name" value="RNA POLYMERASE-ASSOCIATED PROTEIN LEO1"/>
    <property type="match status" value="1"/>
</dbReference>
<organism evidence="2 3">
    <name type="scientific">Erythranthe guttata</name>
    <name type="common">Yellow monkey flower</name>
    <name type="synonym">Mimulus guttatus</name>
    <dbReference type="NCBI Taxonomy" id="4155"/>
    <lineage>
        <taxon>Eukaryota</taxon>
        <taxon>Viridiplantae</taxon>
        <taxon>Streptophyta</taxon>
        <taxon>Embryophyta</taxon>
        <taxon>Tracheophyta</taxon>
        <taxon>Spermatophyta</taxon>
        <taxon>Magnoliopsida</taxon>
        <taxon>eudicotyledons</taxon>
        <taxon>Gunneridae</taxon>
        <taxon>Pentapetalae</taxon>
        <taxon>asterids</taxon>
        <taxon>lamiids</taxon>
        <taxon>Lamiales</taxon>
        <taxon>Phrymaceae</taxon>
        <taxon>Erythranthe</taxon>
    </lineage>
</organism>
<feature type="compositionally biased region" description="Basic and acidic residues" evidence="1">
    <location>
        <begin position="106"/>
        <end position="132"/>
    </location>
</feature>